<accession>A0A7Y0BNZ6</accession>
<dbReference type="EMBL" id="JABBGM010000003">
    <property type="protein sequence ID" value="NML93824.1"/>
    <property type="molecule type" value="Genomic_DNA"/>
</dbReference>
<evidence type="ECO:0000313" key="2">
    <source>
        <dbReference type="Proteomes" id="UP000583556"/>
    </source>
</evidence>
<proteinExistence type="predicted"/>
<reference evidence="1 2" key="1">
    <citation type="submission" date="2020-04" db="EMBL/GenBank/DDBJ databases">
        <title>Novosphingobium sp. TW-4 isolated from soil.</title>
        <authorList>
            <person name="Dahal R.H."/>
            <person name="Chaudhary D.K."/>
        </authorList>
    </citation>
    <scope>NUCLEOTIDE SEQUENCE [LARGE SCALE GENOMIC DNA]</scope>
    <source>
        <strain evidence="1 2">TW-4</strain>
    </source>
</reference>
<dbReference type="AlphaFoldDB" id="A0A7Y0BNZ6"/>
<evidence type="ECO:0000313" key="1">
    <source>
        <dbReference type="EMBL" id="NML93824.1"/>
    </source>
</evidence>
<gene>
    <name evidence="1" type="ORF">HHL27_09105</name>
</gene>
<keyword evidence="2" id="KW-1185">Reference proteome</keyword>
<dbReference type="RefSeq" id="WP_169493087.1">
    <property type="nucleotide sequence ID" value="NZ_JABBGM010000003.1"/>
</dbReference>
<sequence length="132" mass="14363">MSLHDRLKGLYARLAMFPEGGRCEHGVHLKRDAYVAFLDLRKLLEDEVFPLLHKLEQTGRTEAPVAPSEPASIELGPCSKCGGEPVPSFYNGLAKAGYVVQCETDMATGNGSHATGVHRTEREAAAEWNARG</sequence>
<name>A0A7Y0BNZ6_9SPHN</name>
<protein>
    <submittedName>
        <fullName evidence="1">Uncharacterized protein</fullName>
    </submittedName>
</protein>
<organism evidence="1 2">
    <name type="scientific">Novosphingobium olei</name>
    <dbReference type="NCBI Taxonomy" id="2728851"/>
    <lineage>
        <taxon>Bacteria</taxon>
        <taxon>Pseudomonadati</taxon>
        <taxon>Pseudomonadota</taxon>
        <taxon>Alphaproteobacteria</taxon>
        <taxon>Sphingomonadales</taxon>
        <taxon>Sphingomonadaceae</taxon>
        <taxon>Novosphingobium</taxon>
    </lineage>
</organism>
<dbReference type="Proteomes" id="UP000583556">
    <property type="component" value="Unassembled WGS sequence"/>
</dbReference>
<comment type="caution">
    <text evidence="1">The sequence shown here is derived from an EMBL/GenBank/DDBJ whole genome shotgun (WGS) entry which is preliminary data.</text>
</comment>